<dbReference type="PROSITE" id="PS50929">
    <property type="entry name" value="ABC_TM1F"/>
    <property type="match status" value="1"/>
</dbReference>
<evidence type="ECO:0000259" key="10">
    <source>
        <dbReference type="PROSITE" id="PS50929"/>
    </source>
</evidence>
<dbReference type="InterPro" id="IPR036640">
    <property type="entry name" value="ABC1_TM_sf"/>
</dbReference>
<feature type="domain" description="ABC transporter" evidence="9">
    <location>
        <begin position="358"/>
        <end position="592"/>
    </location>
</feature>
<reference evidence="11 12" key="1">
    <citation type="submission" date="2023-08" db="EMBL/GenBank/DDBJ databases">
        <title>Helicovermis profunda gen. nov., sp. nov., a novel mesophilic, fermentative bacterium within the Bacillota from a deep-sea hydrothermal vent chimney.</title>
        <authorList>
            <person name="Miyazaki U."/>
            <person name="Mizutani D."/>
            <person name="Hashimoto Y."/>
            <person name="Tame A."/>
            <person name="Sawayama S."/>
            <person name="Miyazaki J."/>
            <person name="Takai K."/>
            <person name="Nakagawa S."/>
        </authorList>
    </citation>
    <scope>NUCLEOTIDE SEQUENCE [LARGE SCALE GENOMIC DNA]</scope>
    <source>
        <strain evidence="11 12">S502</strain>
    </source>
</reference>
<proteinExistence type="predicted"/>
<dbReference type="Pfam" id="PF00664">
    <property type="entry name" value="ABC_membrane"/>
    <property type="match status" value="1"/>
</dbReference>
<dbReference type="SUPFAM" id="SSF52540">
    <property type="entry name" value="P-loop containing nucleoside triphosphate hydrolases"/>
    <property type="match status" value="1"/>
</dbReference>
<dbReference type="AlphaFoldDB" id="A0AAU9EIT4"/>
<dbReference type="EMBL" id="AP028654">
    <property type="protein sequence ID" value="BEP27809.1"/>
    <property type="molecule type" value="Genomic_DNA"/>
</dbReference>
<evidence type="ECO:0000313" key="11">
    <source>
        <dbReference type="EMBL" id="BEP27809.1"/>
    </source>
</evidence>
<dbReference type="GO" id="GO:0005886">
    <property type="term" value="C:plasma membrane"/>
    <property type="evidence" value="ECO:0007669"/>
    <property type="project" value="UniProtKB-SubCell"/>
</dbReference>
<organism evidence="11 12">
    <name type="scientific">Helicovermis profundi</name>
    <dbReference type="NCBI Taxonomy" id="3065157"/>
    <lineage>
        <taxon>Bacteria</taxon>
        <taxon>Bacillati</taxon>
        <taxon>Bacillota</taxon>
        <taxon>Clostridia</taxon>
        <taxon>Helicovermis</taxon>
    </lineage>
</organism>
<feature type="transmembrane region" description="Helical" evidence="8">
    <location>
        <begin position="279"/>
        <end position="297"/>
    </location>
</feature>
<gene>
    <name evidence="11" type="ORF">HLPR_01400</name>
</gene>
<keyword evidence="3 8" id="KW-0812">Transmembrane</keyword>
<sequence length="605" mass="69213">MSNKSSNTKKSKNTWKNIFKFLSPFYKNFIFLMLLMSSMAFIEAKFPLMTRRLIDDYIETKDLSNINMYILGYSVLIFLSTIVTKLFFMVSGRLEVETSYLFRHKGFEKLQKLSFSYYDKTALGWIMSRITSDVNRISETISWGLLDLFWGAFMMIIITFNMFRINVKLSLLTLSVVPLLVISSLYFQRKMIKTSRNVRKINSQITAAYSEGINGAITSKTLVLEEYNLNAFKILTRNMKNKSINSAMLSAIYLPIVLTLSSLGMAFALYYGGYSVSKNIISIGTIVLFINYSVLFFEPVREIARVFAELQVATASAERILELINEPLEIKDTKNIIDIYGDNFNPKKENWEKIKGDIEFENVSFYYNKEESILENFNLKIKSGQKIALVGETGSGKSTIVNLACRFYEPTKGKVLIDDVDYKKRSQLWLHSNIGYVLQTPHLFSGTIRENIRYGNLNASEDEMINAAKLANAYNFIQKLEKKWDTEVGEGGNLLSTGEKQLISFARAIIANPKIFILDEATSSIDAETEEIIQNAIQKILKGRTSFIVAHRLSTIKNADRILVLKKGKVIEDGTHTELMDYKGHYYNLYTNQFIEEKRSIVLSS</sequence>
<dbReference type="Pfam" id="PF00005">
    <property type="entry name" value="ABC_tran"/>
    <property type="match status" value="1"/>
</dbReference>
<feature type="domain" description="ABC transmembrane type-1" evidence="10">
    <location>
        <begin position="30"/>
        <end position="311"/>
    </location>
</feature>
<dbReference type="Gene3D" id="1.20.1560.10">
    <property type="entry name" value="ABC transporter type 1, transmembrane domain"/>
    <property type="match status" value="1"/>
</dbReference>
<feature type="transmembrane region" description="Helical" evidence="8">
    <location>
        <begin position="145"/>
        <end position="163"/>
    </location>
</feature>
<keyword evidence="4" id="KW-0547">Nucleotide-binding</keyword>
<dbReference type="CDD" id="cd18540">
    <property type="entry name" value="ABC_6TM_exporter_like"/>
    <property type="match status" value="1"/>
</dbReference>
<feature type="transmembrane region" description="Helical" evidence="8">
    <location>
        <begin position="169"/>
        <end position="187"/>
    </location>
</feature>
<evidence type="ECO:0000256" key="2">
    <source>
        <dbReference type="ARBA" id="ARBA00022448"/>
    </source>
</evidence>
<feature type="transmembrane region" description="Helical" evidence="8">
    <location>
        <begin position="21"/>
        <end position="42"/>
    </location>
</feature>
<protein>
    <submittedName>
        <fullName evidence="11">ABC transporter ATP-binding protein</fullName>
    </submittedName>
</protein>
<evidence type="ECO:0000256" key="3">
    <source>
        <dbReference type="ARBA" id="ARBA00022692"/>
    </source>
</evidence>
<dbReference type="KEGG" id="hprf:HLPR_01400"/>
<dbReference type="Gene3D" id="3.40.50.300">
    <property type="entry name" value="P-loop containing nucleotide triphosphate hydrolases"/>
    <property type="match status" value="1"/>
</dbReference>
<keyword evidence="2" id="KW-0813">Transport</keyword>
<dbReference type="GO" id="GO:0015421">
    <property type="term" value="F:ABC-type oligopeptide transporter activity"/>
    <property type="evidence" value="ECO:0007669"/>
    <property type="project" value="TreeGrafter"/>
</dbReference>
<dbReference type="PANTHER" id="PTHR43394">
    <property type="entry name" value="ATP-DEPENDENT PERMEASE MDL1, MITOCHONDRIAL"/>
    <property type="match status" value="1"/>
</dbReference>
<keyword evidence="5 11" id="KW-0067">ATP-binding</keyword>
<dbReference type="PANTHER" id="PTHR43394:SF1">
    <property type="entry name" value="ATP-BINDING CASSETTE SUB-FAMILY B MEMBER 10, MITOCHONDRIAL"/>
    <property type="match status" value="1"/>
</dbReference>
<dbReference type="GO" id="GO:0005524">
    <property type="term" value="F:ATP binding"/>
    <property type="evidence" value="ECO:0007669"/>
    <property type="project" value="UniProtKB-KW"/>
</dbReference>
<keyword evidence="6 8" id="KW-1133">Transmembrane helix</keyword>
<dbReference type="FunFam" id="3.40.50.300:FF:000287">
    <property type="entry name" value="Multidrug ABC transporter ATP-binding protein"/>
    <property type="match status" value="1"/>
</dbReference>
<keyword evidence="7 8" id="KW-0472">Membrane</keyword>
<dbReference type="SUPFAM" id="SSF90123">
    <property type="entry name" value="ABC transporter transmembrane region"/>
    <property type="match status" value="1"/>
</dbReference>
<feature type="transmembrane region" description="Helical" evidence="8">
    <location>
        <begin position="66"/>
        <end position="88"/>
    </location>
</feature>
<dbReference type="InterPro" id="IPR011527">
    <property type="entry name" value="ABC1_TM_dom"/>
</dbReference>
<evidence type="ECO:0000256" key="1">
    <source>
        <dbReference type="ARBA" id="ARBA00004651"/>
    </source>
</evidence>
<evidence type="ECO:0000313" key="12">
    <source>
        <dbReference type="Proteomes" id="UP001321786"/>
    </source>
</evidence>
<comment type="subcellular location">
    <subcellularLocation>
        <location evidence="1">Cell membrane</location>
        <topology evidence="1">Multi-pass membrane protein</topology>
    </subcellularLocation>
</comment>
<dbReference type="SMART" id="SM00382">
    <property type="entry name" value="AAA"/>
    <property type="match status" value="1"/>
</dbReference>
<evidence type="ECO:0000256" key="8">
    <source>
        <dbReference type="SAM" id="Phobius"/>
    </source>
</evidence>
<keyword evidence="12" id="KW-1185">Reference proteome</keyword>
<dbReference type="InterPro" id="IPR027417">
    <property type="entry name" value="P-loop_NTPase"/>
</dbReference>
<evidence type="ECO:0000259" key="9">
    <source>
        <dbReference type="PROSITE" id="PS50893"/>
    </source>
</evidence>
<evidence type="ECO:0000256" key="7">
    <source>
        <dbReference type="ARBA" id="ARBA00023136"/>
    </source>
</evidence>
<evidence type="ECO:0000256" key="6">
    <source>
        <dbReference type="ARBA" id="ARBA00022989"/>
    </source>
</evidence>
<dbReference type="GO" id="GO:0016887">
    <property type="term" value="F:ATP hydrolysis activity"/>
    <property type="evidence" value="ECO:0007669"/>
    <property type="project" value="InterPro"/>
</dbReference>
<dbReference type="CDD" id="cd03254">
    <property type="entry name" value="ABCC_Glucan_exporter_like"/>
    <property type="match status" value="1"/>
</dbReference>
<dbReference type="InterPro" id="IPR003593">
    <property type="entry name" value="AAA+_ATPase"/>
</dbReference>
<evidence type="ECO:0000256" key="5">
    <source>
        <dbReference type="ARBA" id="ARBA00022840"/>
    </source>
</evidence>
<name>A0AAU9EIT4_9FIRM</name>
<accession>A0AAU9EIT4</accession>
<dbReference type="Proteomes" id="UP001321786">
    <property type="component" value="Chromosome"/>
</dbReference>
<dbReference type="InterPro" id="IPR003439">
    <property type="entry name" value="ABC_transporter-like_ATP-bd"/>
</dbReference>
<dbReference type="RefSeq" id="WP_338536176.1">
    <property type="nucleotide sequence ID" value="NZ_AP028654.1"/>
</dbReference>
<dbReference type="InterPro" id="IPR039421">
    <property type="entry name" value="Type_1_exporter"/>
</dbReference>
<dbReference type="PROSITE" id="PS50893">
    <property type="entry name" value="ABC_TRANSPORTER_2"/>
    <property type="match status" value="1"/>
</dbReference>
<feature type="transmembrane region" description="Helical" evidence="8">
    <location>
        <begin position="247"/>
        <end position="273"/>
    </location>
</feature>
<evidence type="ECO:0000256" key="4">
    <source>
        <dbReference type="ARBA" id="ARBA00022741"/>
    </source>
</evidence>